<dbReference type="Proteomes" id="UP000434467">
    <property type="component" value="Segment"/>
</dbReference>
<reference evidence="1" key="1">
    <citation type="submission" date="2018-12" db="EMBL/GenBank/DDBJ databases">
        <authorList>
            <person name="Shneider M.M."/>
            <person name="Kabanova A.P."/>
            <person name="Korzhenkov A.A."/>
            <person name="Toschakov S.V."/>
            <person name="Miroshnikov K.A."/>
        </authorList>
    </citation>
    <scope>NUCLEOTIDE SEQUENCE [LARGE SCALE GENOMIC DNA]</scope>
</reference>
<sequence>MLAPYGATVRTMKRRCVALGLPSRAAKALAKHHHNLVTKAQADWMY</sequence>
<gene>
    <name evidence="1" type="ORF">Q19_04</name>
</gene>
<accession>A0A678ZZL4</accession>
<dbReference type="EMBL" id="MK290739">
    <property type="protein sequence ID" value="AZV02337.2"/>
    <property type="molecule type" value="Genomic_DNA"/>
</dbReference>
<organism evidence="1 2">
    <name type="scientific">Pectobacterium phage Q19</name>
    <dbReference type="NCBI Taxonomy" id="2500576"/>
    <lineage>
        <taxon>Viruses</taxon>
        <taxon>Duplodnaviria</taxon>
        <taxon>Heunggongvirae</taxon>
        <taxon>Uroviricota</taxon>
        <taxon>Caudoviricetes</taxon>
        <taxon>Autographivirales</taxon>
        <taxon>Autotranscriptaviridae</taxon>
        <taxon>Studiervirinae</taxon>
        <taxon>Maklayavirus</taxon>
        <taxon>Maklayavirus Q19</taxon>
    </lineage>
</organism>
<proteinExistence type="predicted"/>
<keyword evidence="2" id="KW-1185">Reference proteome</keyword>
<evidence type="ECO:0000313" key="2">
    <source>
        <dbReference type="Proteomes" id="UP000434467"/>
    </source>
</evidence>
<name>A0A678ZZL4_9CAUD</name>
<evidence type="ECO:0000313" key="1">
    <source>
        <dbReference type="EMBL" id="AZV02337.2"/>
    </source>
</evidence>
<protein>
    <submittedName>
        <fullName evidence="1">Uncharacterized protein</fullName>
    </submittedName>
</protein>